<sequence>MVSSKSSTKAISSMEVCEECSLSVNSGSHVPSECPNPVSLTVCANPEWNSTGEFHLCVDVTVGWDKYVAEEIKENAKCKCYKFLKQENNGEESYRRVNPCTKLWADLGLDVTVIRDRKRVLHKLMASSVTSDLKIREEFIRYVDRQSGVQNDMIILKTFCSWKIRTTCNPPEEKVIQSLFFDSDGKWRTRLQVQIGEGFGASKMSFEVAAAQKTVEMSRARV</sequence>
<protein>
    <submittedName>
        <fullName evidence="1">Uncharacterized protein</fullName>
    </submittedName>
</protein>
<keyword evidence="2" id="KW-1185">Reference proteome</keyword>
<comment type="caution">
    <text evidence="1">The sequence shown here is derived from an EMBL/GenBank/DDBJ whole genome shotgun (WGS) entry which is preliminary data.</text>
</comment>
<evidence type="ECO:0000313" key="2">
    <source>
        <dbReference type="Proteomes" id="UP000198323"/>
    </source>
</evidence>
<organism evidence="1 2">
    <name type="scientific">Callipepla squamata</name>
    <name type="common">Scaled quail</name>
    <dbReference type="NCBI Taxonomy" id="9009"/>
    <lineage>
        <taxon>Eukaryota</taxon>
        <taxon>Metazoa</taxon>
        <taxon>Chordata</taxon>
        <taxon>Craniata</taxon>
        <taxon>Vertebrata</taxon>
        <taxon>Euteleostomi</taxon>
        <taxon>Archelosauria</taxon>
        <taxon>Archosauria</taxon>
        <taxon>Dinosauria</taxon>
        <taxon>Saurischia</taxon>
        <taxon>Theropoda</taxon>
        <taxon>Coelurosauria</taxon>
        <taxon>Aves</taxon>
        <taxon>Neognathae</taxon>
        <taxon>Galloanserae</taxon>
        <taxon>Galliformes</taxon>
        <taxon>Odontophoridae</taxon>
        <taxon>Callipepla</taxon>
    </lineage>
</organism>
<reference evidence="1 2" key="1">
    <citation type="submission" date="2016-07" db="EMBL/GenBank/DDBJ databases">
        <title>Disparate Historic Effective Population Sizes Predicted by Modern Levels of Genome Diversity for the Scaled Quail (Callipepla squamata) and the Northern Bobwhite (Colinus virginianus): Inferences from First and Second Generation Draft Genome Assemblies for Sympatric New World Quail.</title>
        <authorList>
            <person name="Oldeschulte D.L."/>
            <person name="Halley Y.A."/>
            <person name="Bhattarai E.K."/>
            <person name="Brashear W.A."/>
            <person name="Hill J."/>
            <person name="Metz R.P."/>
            <person name="Johnson C.D."/>
            <person name="Rollins D."/>
            <person name="Peterson M.J."/>
            <person name="Bickhart D.M."/>
            <person name="Decker J.E."/>
            <person name="Seabury C.M."/>
        </authorList>
    </citation>
    <scope>NUCLEOTIDE SEQUENCE [LARGE SCALE GENOMIC DNA]</scope>
    <source>
        <strain evidence="1 2">Texas</strain>
        <tissue evidence="1">Leg muscle</tissue>
    </source>
</reference>
<name>A0A226MRG7_CALSU</name>
<accession>A0A226MRG7</accession>
<dbReference type="Proteomes" id="UP000198323">
    <property type="component" value="Unassembled WGS sequence"/>
</dbReference>
<proteinExistence type="predicted"/>
<gene>
    <name evidence="1" type="ORF">ASZ78_009266</name>
</gene>
<dbReference type="EMBL" id="MCFN01000506">
    <property type="protein sequence ID" value="OXB57905.1"/>
    <property type="molecule type" value="Genomic_DNA"/>
</dbReference>
<evidence type="ECO:0000313" key="1">
    <source>
        <dbReference type="EMBL" id="OXB57905.1"/>
    </source>
</evidence>
<dbReference type="AlphaFoldDB" id="A0A226MRG7"/>